<protein>
    <recommendedName>
        <fullName evidence="4">Secreted protein</fullName>
    </recommendedName>
</protein>
<dbReference type="EMBL" id="CP036298">
    <property type="protein sequence ID" value="QDV24047.1"/>
    <property type="molecule type" value="Genomic_DNA"/>
</dbReference>
<dbReference type="Proteomes" id="UP000318017">
    <property type="component" value="Chromosome"/>
</dbReference>
<keyword evidence="1" id="KW-0732">Signal</keyword>
<evidence type="ECO:0000313" key="3">
    <source>
        <dbReference type="Proteomes" id="UP000318017"/>
    </source>
</evidence>
<gene>
    <name evidence="2" type="ORF">Q31a_23600</name>
</gene>
<feature type="chain" id="PRO_5021895517" description="Secreted protein" evidence="1">
    <location>
        <begin position="19"/>
        <end position="65"/>
    </location>
</feature>
<accession>A0A518G630</accession>
<organism evidence="2 3">
    <name type="scientific">Aureliella helgolandensis</name>
    <dbReference type="NCBI Taxonomy" id="2527968"/>
    <lineage>
        <taxon>Bacteria</taxon>
        <taxon>Pseudomonadati</taxon>
        <taxon>Planctomycetota</taxon>
        <taxon>Planctomycetia</taxon>
        <taxon>Pirellulales</taxon>
        <taxon>Pirellulaceae</taxon>
        <taxon>Aureliella</taxon>
    </lineage>
</organism>
<sequence length="65" mass="7079" precursor="true">MLHLLKLALQCAFPPLLASLGALCPESLADSGRYASHSCYIFRIFSKAPSRQGLPPQLAQKLLPE</sequence>
<name>A0A518G630_9BACT</name>
<evidence type="ECO:0000256" key="1">
    <source>
        <dbReference type="SAM" id="SignalP"/>
    </source>
</evidence>
<feature type="signal peptide" evidence="1">
    <location>
        <begin position="1"/>
        <end position="18"/>
    </location>
</feature>
<dbReference type="KEGG" id="ahel:Q31a_23600"/>
<evidence type="ECO:0000313" key="2">
    <source>
        <dbReference type="EMBL" id="QDV24047.1"/>
    </source>
</evidence>
<reference evidence="2 3" key="1">
    <citation type="submission" date="2019-02" db="EMBL/GenBank/DDBJ databases">
        <title>Deep-cultivation of Planctomycetes and their phenomic and genomic characterization uncovers novel biology.</title>
        <authorList>
            <person name="Wiegand S."/>
            <person name="Jogler M."/>
            <person name="Boedeker C."/>
            <person name="Pinto D."/>
            <person name="Vollmers J."/>
            <person name="Rivas-Marin E."/>
            <person name="Kohn T."/>
            <person name="Peeters S.H."/>
            <person name="Heuer A."/>
            <person name="Rast P."/>
            <person name="Oberbeckmann S."/>
            <person name="Bunk B."/>
            <person name="Jeske O."/>
            <person name="Meyerdierks A."/>
            <person name="Storesund J.E."/>
            <person name="Kallscheuer N."/>
            <person name="Luecker S."/>
            <person name="Lage O.M."/>
            <person name="Pohl T."/>
            <person name="Merkel B.J."/>
            <person name="Hornburger P."/>
            <person name="Mueller R.-W."/>
            <person name="Bruemmer F."/>
            <person name="Labrenz M."/>
            <person name="Spormann A.M."/>
            <person name="Op den Camp H."/>
            <person name="Overmann J."/>
            <person name="Amann R."/>
            <person name="Jetten M.S.M."/>
            <person name="Mascher T."/>
            <person name="Medema M.H."/>
            <person name="Devos D.P."/>
            <person name="Kaster A.-K."/>
            <person name="Ovreas L."/>
            <person name="Rohde M."/>
            <person name="Galperin M.Y."/>
            <person name="Jogler C."/>
        </authorList>
    </citation>
    <scope>NUCLEOTIDE SEQUENCE [LARGE SCALE GENOMIC DNA]</scope>
    <source>
        <strain evidence="2 3">Q31a</strain>
    </source>
</reference>
<proteinExistence type="predicted"/>
<evidence type="ECO:0008006" key="4">
    <source>
        <dbReference type="Google" id="ProtNLM"/>
    </source>
</evidence>
<keyword evidence="3" id="KW-1185">Reference proteome</keyword>
<dbReference type="AlphaFoldDB" id="A0A518G630"/>